<dbReference type="AlphaFoldDB" id="A0A3S5BZI4"/>
<proteinExistence type="predicted"/>
<reference evidence="1" key="1">
    <citation type="submission" date="2018-11" db="EMBL/GenBank/DDBJ databases">
        <authorList>
            <consortium name="Pathogen Informatics"/>
        </authorList>
    </citation>
    <scope>NUCLEOTIDE SEQUENCE</scope>
</reference>
<comment type="caution">
    <text evidence="1">The sequence shown here is derived from an EMBL/GenBank/DDBJ whole genome shotgun (WGS) entry which is preliminary data.</text>
</comment>
<name>A0A3S5BZI4_9PLAT</name>
<sequence length="90" mass="10064">MASGTSGIEHSAGRYPSLLWQTALFDWLLHKLSTGDAFNRPNGWCEDRRICTRRYTQANLIGFVTGFLQPYSLVHAQSLYHLGGHIAGVE</sequence>
<accession>A0A3S5BZI4</accession>
<dbReference type="EMBL" id="CAAALY010077936">
    <property type="protein sequence ID" value="VEL26072.1"/>
    <property type="molecule type" value="Genomic_DNA"/>
</dbReference>
<protein>
    <submittedName>
        <fullName evidence="1">Uncharacterized protein</fullName>
    </submittedName>
</protein>
<keyword evidence="2" id="KW-1185">Reference proteome</keyword>
<evidence type="ECO:0000313" key="2">
    <source>
        <dbReference type="Proteomes" id="UP000784294"/>
    </source>
</evidence>
<organism evidence="1 2">
    <name type="scientific">Protopolystoma xenopodis</name>
    <dbReference type="NCBI Taxonomy" id="117903"/>
    <lineage>
        <taxon>Eukaryota</taxon>
        <taxon>Metazoa</taxon>
        <taxon>Spiralia</taxon>
        <taxon>Lophotrochozoa</taxon>
        <taxon>Platyhelminthes</taxon>
        <taxon>Monogenea</taxon>
        <taxon>Polyopisthocotylea</taxon>
        <taxon>Polystomatidea</taxon>
        <taxon>Polystomatidae</taxon>
        <taxon>Protopolystoma</taxon>
    </lineage>
</organism>
<gene>
    <name evidence="1" type="ORF">PXEA_LOCUS19512</name>
</gene>
<evidence type="ECO:0000313" key="1">
    <source>
        <dbReference type="EMBL" id="VEL26072.1"/>
    </source>
</evidence>
<dbReference type="Proteomes" id="UP000784294">
    <property type="component" value="Unassembled WGS sequence"/>
</dbReference>